<reference evidence="4 5" key="1">
    <citation type="journal article" date="2018" name="Nat. Biotechnol.">
        <title>A standardized bacterial taxonomy based on genome phylogeny substantially revises the tree of life.</title>
        <authorList>
            <person name="Parks D.H."/>
            <person name="Chuvochina M."/>
            <person name="Waite D.W."/>
            <person name="Rinke C."/>
            <person name="Skarshewski A."/>
            <person name="Chaumeil P.A."/>
            <person name="Hugenholtz P."/>
        </authorList>
    </citation>
    <scope>NUCLEOTIDE SEQUENCE [LARGE SCALE GENOMIC DNA]</scope>
    <source>
        <strain evidence="4">UBA11482</strain>
    </source>
</reference>
<keyword evidence="2" id="KW-0812">Transmembrane</keyword>
<evidence type="ECO:0000313" key="4">
    <source>
        <dbReference type="EMBL" id="HBJ08808.1"/>
    </source>
</evidence>
<dbReference type="InterPro" id="IPR019852">
    <property type="entry name" value="Motility-assoc_prot_GldL"/>
</dbReference>
<accession>A0A354M2R9</accession>
<feature type="transmembrane region" description="Helical" evidence="2">
    <location>
        <begin position="23"/>
        <end position="45"/>
    </location>
</feature>
<dbReference type="Gene3D" id="1.20.58.60">
    <property type="match status" value="1"/>
</dbReference>
<feature type="domain" description="Gliding motility protein GldL-like N-terminal" evidence="3">
    <location>
        <begin position="27"/>
        <end position="87"/>
    </location>
</feature>
<proteinExistence type="predicted"/>
<keyword evidence="2" id="KW-1133">Transmembrane helix</keyword>
<evidence type="ECO:0000256" key="2">
    <source>
        <dbReference type="SAM" id="Phobius"/>
    </source>
</evidence>
<name>A0A354M2R9_9BACT</name>
<evidence type="ECO:0000313" key="5">
    <source>
        <dbReference type="Proteomes" id="UP000262954"/>
    </source>
</evidence>
<protein>
    <submittedName>
        <fullName evidence="4">Gliding motility protein GldL</fullName>
    </submittedName>
</protein>
<feature type="region of interest" description="Disordered" evidence="1">
    <location>
        <begin position="317"/>
        <end position="340"/>
    </location>
</feature>
<evidence type="ECO:0000259" key="3">
    <source>
        <dbReference type="Pfam" id="PF22827"/>
    </source>
</evidence>
<dbReference type="SUPFAM" id="SSF58104">
    <property type="entry name" value="Methyl-accepting chemotaxis protein (MCP) signaling domain"/>
    <property type="match status" value="1"/>
</dbReference>
<sequence>MGKYKRYKNRIEKFLSGDSGKRFFNFAYSIGAAIVILGALFKILHLPGGNFMLSVGMGVEVMMFLLTAFDRPAKEYNWEEVFPVLSTKDPEDRPEFHGGQGGGVIIKGGTGATGTVVVNGGSSGVHVSPEEAKRTAGIPSDIQLGEEDTQSLSESIQKLSAAADQLSRMAELTEATQNYLSQLSAISAQMDQFKEATRSLTEVSNILLDSYKSITENSEGISDHSQGYVTQMEDLNRNLAGLNTIYEIQLKSISSQLDSIDRVNAGLKSIRDMYEHSMNDSNRYCEETEKMTKYMAQLNAVYENMLAAMTVNMYNRPMTPPQPPVTQTTSEEDENKAVAQ</sequence>
<dbReference type="NCBIfam" id="TIGR03513">
    <property type="entry name" value="GldL_gliding"/>
    <property type="match status" value="1"/>
</dbReference>
<dbReference type="EMBL" id="DNWC01000094">
    <property type="protein sequence ID" value="HBJ08808.1"/>
    <property type="molecule type" value="Genomic_DNA"/>
</dbReference>
<dbReference type="Proteomes" id="UP000262954">
    <property type="component" value="Unassembled WGS sequence"/>
</dbReference>
<organism evidence="4 5">
    <name type="scientific">Coprobacter fastidiosus</name>
    <dbReference type="NCBI Taxonomy" id="1099853"/>
    <lineage>
        <taxon>Bacteria</taxon>
        <taxon>Pseudomonadati</taxon>
        <taxon>Bacteroidota</taxon>
        <taxon>Bacteroidia</taxon>
        <taxon>Bacteroidales</taxon>
        <taxon>Barnesiellaceae</taxon>
        <taxon>Coprobacter</taxon>
    </lineage>
</organism>
<keyword evidence="2" id="KW-0472">Membrane</keyword>
<dbReference type="AlphaFoldDB" id="A0A354M2R9"/>
<dbReference type="RefSeq" id="WP_022390305.1">
    <property type="nucleotide sequence ID" value="NZ_CAUAJF010000026.1"/>
</dbReference>
<comment type="caution">
    <text evidence="4">The sequence shown here is derived from an EMBL/GenBank/DDBJ whole genome shotgun (WGS) entry which is preliminary data.</text>
</comment>
<evidence type="ECO:0000256" key="1">
    <source>
        <dbReference type="SAM" id="MobiDB-lite"/>
    </source>
</evidence>
<dbReference type="Pfam" id="PF22827">
    <property type="entry name" value="GldL_N"/>
    <property type="match status" value="1"/>
</dbReference>
<gene>
    <name evidence="4" type="ORF">DDY73_07350</name>
</gene>
<dbReference type="InterPro" id="IPR055087">
    <property type="entry name" value="GldL-like_N"/>
</dbReference>